<feature type="transmembrane region" description="Helical" evidence="1">
    <location>
        <begin position="443"/>
        <end position="463"/>
    </location>
</feature>
<dbReference type="PANTHER" id="PTHR40448">
    <property type="entry name" value="TWO-COMPONENT SENSOR HISTIDINE KINASE"/>
    <property type="match status" value="1"/>
</dbReference>
<feature type="transmembrane region" description="Helical" evidence="1">
    <location>
        <begin position="57"/>
        <end position="73"/>
    </location>
</feature>
<feature type="transmembrane region" description="Helical" evidence="1">
    <location>
        <begin position="6"/>
        <end position="27"/>
    </location>
</feature>
<accession>A0A9X4JV96</accession>
<dbReference type="InterPro" id="IPR003594">
    <property type="entry name" value="HATPase_dom"/>
</dbReference>
<dbReference type="InterPro" id="IPR036890">
    <property type="entry name" value="HATPase_C_sf"/>
</dbReference>
<evidence type="ECO:0000259" key="2">
    <source>
        <dbReference type="Pfam" id="PF02518"/>
    </source>
</evidence>
<sequence>MNFFSLLFISFPEAILVAALGFLLTGFRPWWRDLLIIGAIQACLSYIVRLLPVPFGLHSIIEILLFTLNIRLVTRLPYRIVLLISLLGLIFYGSIETVVAPFMLYVTGYSMSDVLDRTLIRILFFLPQALIMLLFITTCRILNISLISYSQGYGYAGKYLSRKEFQKILKTDIENKQNLFLFVVILSPLLLLVILNTSYDASKFDDISEAHLNIFTGMIGIFIAVLTVLSAAAVKKIGQYVEKEYEARRAVENLKQIEQLIDSSRKQRHDFHHQLQTVYGLLESGSHERARDYISKLFCAVSKTGELIKTDNPSISALLNTKIGLAEAKNIDLEINIECSLKEMPLTPLETSSLLGNLIDNALEAVEEYTGENRRVEVKITLEHGAYVITCTNTGTPIAPEMRDDIFKSDFTTKEGHSGLGLVVIWAPGEVPFKKITKISDRILFKLLSLASLALWMGVSVYFINCNNFSITIAGLIAVLTQTFSFSPPGYQVIHKLDSILAGLFKGKEVLPDAADSVAADNI</sequence>
<comment type="caution">
    <text evidence="4">The sequence shown here is derived from an EMBL/GenBank/DDBJ whole genome shotgun (WGS) entry which is preliminary data.</text>
</comment>
<feature type="transmembrane region" description="Helical" evidence="1">
    <location>
        <begin position="118"/>
        <end position="142"/>
    </location>
</feature>
<evidence type="ECO:0000259" key="3">
    <source>
        <dbReference type="Pfam" id="PF14689"/>
    </source>
</evidence>
<keyword evidence="5" id="KW-1185">Reference proteome</keyword>
<keyword evidence="1" id="KW-0472">Membrane</keyword>
<feature type="domain" description="SpoOB alpha-helical" evidence="3">
    <location>
        <begin position="252"/>
        <end position="309"/>
    </location>
</feature>
<dbReference type="RefSeq" id="WP_277442385.1">
    <property type="nucleotide sequence ID" value="NZ_JAKOAV010000002.1"/>
</dbReference>
<dbReference type="InterPro" id="IPR039506">
    <property type="entry name" value="SPOB_a"/>
</dbReference>
<evidence type="ECO:0000313" key="5">
    <source>
        <dbReference type="Proteomes" id="UP001154312"/>
    </source>
</evidence>
<proteinExistence type="predicted"/>
<dbReference type="SUPFAM" id="SSF55874">
    <property type="entry name" value="ATPase domain of HSP90 chaperone/DNA topoisomerase II/histidine kinase"/>
    <property type="match status" value="1"/>
</dbReference>
<feature type="transmembrane region" description="Helical" evidence="1">
    <location>
        <begin position="179"/>
        <end position="199"/>
    </location>
</feature>
<organism evidence="4 5">
    <name type="scientific">Pelotomaculum isophthalicicum JI</name>
    <dbReference type="NCBI Taxonomy" id="947010"/>
    <lineage>
        <taxon>Bacteria</taxon>
        <taxon>Bacillati</taxon>
        <taxon>Bacillota</taxon>
        <taxon>Clostridia</taxon>
        <taxon>Eubacteriales</taxon>
        <taxon>Desulfotomaculaceae</taxon>
        <taxon>Pelotomaculum</taxon>
    </lineage>
</organism>
<dbReference type="Pfam" id="PF02518">
    <property type="entry name" value="HATPase_c"/>
    <property type="match status" value="1"/>
</dbReference>
<dbReference type="PANTHER" id="PTHR40448:SF1">
    <property type="entry name" value="TWO-COMPONENT SENSOR HISTIDINE KINASE"/>
    <property type="match status" value="1"/>
</dbReference>
<dbReference type="Gene3D" id="3.30.565.10">
    <property type="entry name" value="Histidine kinase-like ATPase, C-terminal domain"/>
    <property type="match status" value="1"/>
</dbReference>
<reference evidence="4" key="1">
    <citation type="submission" date="2022-02" db="EMBL/GenBank/DDBJ databases">
        <authorList>
            <person name="Leng L."/>
        </authorList>
    </citation>
    <scope>NUCLEOTIDE SEQUENCE</scope>
    <source>
        <strain evidence="4">JI</strain>
    </source>
</reference>
<evidence type="ECO:0000313" key="4">
    <source>
        <dbReference type="EMBL" id="MDF9407002.1"/>
    </source>
</evidence>
<feature type="transmembrane region" description="Helical" evidence="1">
    <location>
        <begin position="469"/>
        <end position="487"/>
    </location>
</feature>
<protein>
    <submittedName>
        <fullName evidence="4">Spo0B domain-containing protein</fullName>
    </submittedName>
</protein>
<gene>
    <name evidence="4" type="ORF">L7E55_01270</name>
</gene>
<keyword evidence="1" id="KW-1133">Transmembrane helix</keyword>
<name>A0A9X4JV96_9FIRM</name>
<evidence type="ECO:0000256" key="1">
    <source>
        <dbReference type="SAM" id="Phobius"/>
    </source>
</evidence>
<feature type="transmembrane region" description="Helical" evidence="1">
    <location>
        <begin position="80"/>
        <end position="106"/>
    </location>
</feature>
<dbReference type="EMBL" id="JAKOAV010000002">
    <property type="protein sequence ID" value="MDF9407002.1"/>
    <property type="molecule type" value="Genomic_DNA"/>
</dbReference>
<keyword evidence="1" id="KW-0812">Transmembrane</keyword>
<dbReference type="Proteomes" id="UP001154312">
    <property type="component" value="Unassembled WGS sequence"/>
</dbReference>
<feature type="transmembrane region" description="Helical" evidence="1">
    <location>
        <begin position="211"/>
        <end position="234"/>
    </location>
</feature>
<feature type="transmembrane region" description="Helical" evidence="1">
    <location>
        <begin position="34"/>
        <end position="51"/>
    </location>
</feature>
<feature type="domain" description="Histidine kinase/HSP90-like ATPase" evidence="2">
    <location>
        <begin position="353"/>
        <end position="424"/>
    </location>
</feature>
<dbReference type="AlphaFoldDB" id="A0A9X4JV96"/>
<dbReference type="Gene3D" id="1.10.287.130">
    <property type="match status" value="1"/>
</dbReference>
<dbReference type="GO" id="GO:0042802">
    <property type="term" value="F:identical protein binding"/>
    <property type="evidence" value="ECO:0007669"/>
    <property type="project" value="TreeGrafter"/>
</dbReference>
<dbReference type="Pfam" id="PF14689">
    <property type="entry name" value="SPOB_a"/>
    <property type="match status" value="1"/>
</dbReference>